<keyword evidence="2" id="KW-0597">Phosphoprotein</keyword>
<dbReference type="SUPFAM" id="SSF48403">
    <property type="entry name" value="Ankyrin repeat"/>
    <property type="match status" value="1"/>
</dbReference>
<dbReference type="PANTHER" id="PTHR45527:SF1">
    <property type="entry name" value="FATTY ACID SYNTHASE"/>
    <property type="match status" value="1"/>
</dbReference>
<dbReference type="OrthoDB" id="429832at2759"/>
<dbReference type="InterPro" id="IPR002110">
    <property type="entry name" value="Ankyrin_rpt"/>
</dbReference>
<dbReference type="PROSITE" id="PS00012">
    <property type="entry name" value="PHOSPHOPANTETHEINE"/>
    <property type="match status" value="1"/>
</dbReference>
<dbReference type="GO" id="GO:0005737">
    <property type="term" value="C:cytoplasm"/>
    <property type="evidence" value="ECO:0007669"/>
    <property type="project" value="TreeGrafter"/>
</dbReference>
<dbReference type="Gene3D" id="3.40.50.12780">
    <property type="entry name" value="N-terminal domain of ligase-like"/>
    <property type="match status" value="1"/>
</dbReference>
<accession>A0A812PE46</accession>
<name>A0A812PE46_9DINO</name>
<dbReference type="GO" id="GO:0044550">
    <property type="term" value="P:secondary metabolite biosynthetic process"/>
    <property type="evidence" value="ECO:0007669"/>
    <property type="project" value="TreeGrafter"/>
</dbReference>
<feature type="repeat" description="ANK" evidence="3">
    <location>
        <begin position="704"/>
        <end position="736"/>
    </location>
</feature>
<dbReference type="Gene3D" id="3.30.300.30">
    <property type="match status" value="1"/>
</dbReference>
<keyword evidence="3" id="KW-0040">ANK repeat</keyword>
<dbReference type="PROSITE" id="PS50297">
    <property type="entry name" value="ANK_REP_REGION"/>
    <property type="match status" value="3"/>
</dbReference>
<dbReference type="GO" id="GO:0031177">
    <property type="term" value="F:phosphopantetheine binding"/>
    <property type="evidence" value="ECO:0007669"/>
    <property type="project" value="TreeGrafter"/>
</dbReference>
<proteinExistence type="predicted"/>
<feature type="domain" description="Carrier" evidence="5">
    <location>
        <begin position="539"/>
        <end position="625"/>
    </location>
</feature>
<gene>
    <name evidence="6" type="primary">tycC</name>
    <name evidence="6" type="ORF">SNAT2548_LOCUS18472</name>
</gene>
<feature type="repeat" description="ANK" evidence="3">
    <location>
        <begin position="737"/>
        <end position="769"/>
    </location>
</feature>
<dbReference type="InterPro" id="IPR009081">
    <property type="entry name" value="PP-bd_ACP"/>
</dbReference>
<dbReference type="InterPro" id="IPR045851">
    <property type="entry name" value="AMP-bd_C_sf"/>
</dbReference>
<dbReference type="Pfam" id="PF12796">
    <property type="entry name" value="Ank_2"/>
    <property type="match status" value="1"/>
</dbReference>
<dbReference type="Proteomes" id="UP000604046">
    <property type="component" value="Unassembled WGS sequence"/>
</dbReference>
<dbReference type="AlphaFoldDB" id="A0A812PE46"/>
<comment type="caution">
    <text evidence="6">The sequence shown here is derived from an EMBL/GenBank/DDBJ whole genome shotgun (WGS) entry which is preliminary data.</text>
</comment>
<dbReference type="InterPro" id="IPR000873">
    <property type="entry name" value="AMP-dep_synth/lig_dom"/>
</dbReference>
<dbReference type="PROSITE" id="PS50088">
    <property type="entry name" value="ANK_REPEAT"/>
    <property type="match status" value="3"/>
</dbReference>
<reference evidence="6" key="1">
    <citation type="submission" date="2021-02" db="EMBL/GenBank/DDBJ databases">
        <authorList>
            <person name="Dougan E. K."/>
            <person name="Rhodes N."/>
            <person name="Thang M."/>
            <person name="Chan C."/>
        </authorList>
    </citation>
    <scope>NUCLEOTIDE SEQUENCE</scope>
</reference>
<evidence type="ECO:0000313" key="6">
    <source>
        <dbReference type="EMBL" id="CAE7350743.1"/>
    </source>
</evidence>
<dbReference type="InterPro" id="IPR020845">
    <property type="entry name" value="AMP-binding_CS"/>
</dbReference>
<evidence type="ECO:0000256" key="2">
    <source>
        <dbReference type="ARBA" id="ARBA00022553"/>
    </source>
</evidence>
<feature type="repeat" description="ANK" evidence="3">
    <location>
        <begin position="823"/>
        <end position="855"/>
    </location>
</feature>
<dbReference type="EMBL" id="CAJNDS010002146">
    <property type="protein sequence ID" value="CAE7350743.1"/>
    <property type="molecule type" value="Genomic_DNA"/>
</dbReference>
<evidence type="ECO:0000256" key="1">
    <source>
        <dbReference type="ARBA" id="ARBA00022450"/>
    </source>
</evidence>
<feature type="region of interest" description="Disordered" evidence="4">
    <location>
        <begin position="626"/>
        <end position="665"/>
    </location>
</feature>
<dbReference type="InterPro" id="IPR036770">
    <property type="entry name" value="Ankyrin_rpt-contain_sf"/>
</dbReference>
<dbReference type="InterPro" id="IPR042099">
    <property type="entry name" value="ANL_N_sf"/>
</dbReference>
<dbReference type="Gene3D" id="1.25.40.20">
    <property type="entry name" value="Ankyrin repeat-containing domain"/>
    <property type="match status" value="1"/>
</dbReference>
<organism evidence="6 7">
    <name type="scientific">Symbiodinium natans</name>
    <dbReference type="NCBI Taxonomy" id="878477"/>
    <lineage>
        <taxon>Eukaryota</taxon>
        <taxon>Sar</taxon>
        <taxon>Alveolata</taxon>
        <taxon>Dinophyceae</taxon>
        <taxon>Suessiales</taxon>
        <taxon>Symbiodiniaceae</taxon>
        <taxon>Symbiodinium</taxon>
    </lineage>
</organism>
<dbReference type="PANTHER" id="PTHR45527">
    <property type="entry name" value="NONRIBOSOMAL PEPTIDE SYNTHETASE"/>
    <property type="match status" value="1"/>
</dbReference>
<evidence type="ECO:0000259" key="5">
    <source>
        <dbReference type="PROSITE" id="PS50075"/>
    </source>
</evidence>
<sequence>MAAGLLQSIFAAVQKAPDATALLWYAPNGKGTAADKSTQSYHEVWTAATEAASVLASLAAETEQTEPELPARIGLMLSGGVALPVLELAVLLAGLVLVPLDAEEPLPRLEFIVEDAGPLLALVAAEPQLQKAEMLLQSSGHPSQKRGPWLLRESELLRREATQTSERRQPHHIAPEQISHIFFTSGSTGRPKGCMCSFGNLDTYCVAKNSVHQVDSSSIVFVASAHTFDPSLGDFFSAWLAGATVALAPRETLQASLGSCLRKTEASHVQTTPAHFATVEAGALQLRVVALGGELMPQSLTAWAADVSLLNTYGVTECTVYQAAAVLTPKSSPRLLGAALPGTRLLLAAGRGDDPTALVEDGSGAQGELWIAGPQVGLGYMRRPELTSERFRDIEGLGRCFRSGDLATARDGGWQLLGRRDGMVKLRGRRVELGEVEEVLLAAAPDIIAAAAAVLVPPGPRLVLYCVLRGDQAADCQEVCCTLLRRLGEDRLPAHMVPSVVLAVDSFPMTATGKVSRKELAQRPLPDLGCQAGQAGRGGQLPGPAGRVAAAWSEVLGVPVGNARAHFLALGGDSLAALRVCQRLAARSTTEPGSFGEHLPEPLLPANLLSRPYLTDFLQHLQRSSVGAEFEESAESTAESTERRESGAIELDAEASQDLEQTGTTGQASYHEILQQAAGVGALHAVHHLLQRHDVHGAHESAACARTPLHAACMNGRAEVVRVLLEARASATSSDRNGVQPLHLAAQGGSEQVLTLLTTARAKMDATSGQKQTALHWAARSGAPGAVLSFLLADHEASAASAPRKARGARAGACVRVDAKDEWGRSALHWAVVNGHRTVVLKLLEAGADRNLRDASGETPLLIAERRAQCQAQDRPGDMGASVFGDIATLLGGSASTAKA</sequence>
<dbReference type="GO" id="GO:0043041">
    <property type="term" value="P:amino acid activation for nonribosomal peptide biosynthetic process"/>
    <property type="evidence" value="ECO:0007669"/>
    <property type="project" value="TreeGrafter"/>
</dbReference>
<dbReference type="SMART" id="SM00248">
    <property type="entry name" value="ANK"/>
    <property type="match status" value="4"/>
</dbReference>
<dbReference type="InterPro" id="IPR006162">
    <property type="entry name" value="Ppantetheine_attach_site"/>
</dbReference>
<dbReference type="PRINTS" id="PR01415">
    <property type="entry name" value="ANKYRIN"/>
</dbReference>
<dbReference type="Gene3D" id="1.10.1200.10">
    <property type="entry name" value="ACP-like"/>
    <property type="match status" value="1"/>
</dbReference>
<keyword evidence="7" id="KW-1185">Reference proteome</keyword>
<dbReference type="Pfam" id="PF00501">
    <property type="entry name" value="AMP-binding"/>
    <property type="match status" value="1"/>
</dbReference>
<dbReference type="Pfam" id="PF13857">
    <property type="entry name" value="Ank_5"/>
    <property type="match status" value="1"/>
</dbReference>
<dbReference type="InterPro" id="IPR036736">
    <property type="entry name" value="ACP-like_sf"/>
</dbReference>
<dbReference type="PROSITE" id="PS00455">
    <property type="entry name" value="AMP_BINDING"/>
    <property type="match status" value="1"/>
</dbReference>
<dbReference type="SUPFAM" id="SSF56801">
    <property type="entry name" value="Acetyl-CoA synthetase-like"/>
    <property type="match status" value="1"/>
</dbReference>
<evidence type="ECO:0000256" key="3">
    <source>
        <dbReference type="PROSITE-ProRule" id="PRU00023"/>
    </source>
</evidence>
<protein>
    <submittedName>
        <fullName evidence="6">TycC protein</fullName>
    </submittedName>
</protein>
<dbReference type="PROSITE" id="PS50075">
    <property type="entry name" value="CARRIER"/>
    <property type="match status" value="1"/>
</dbReference>
<evidence type="ECO:0000256" key="4">
    <source>
        <dbReference type="SAM" id="MobiDB-lite"/>
    </source>
</evidence>
<dbReference type="SUPFAM" id="SSF47336">
    <property type="entry name" value="ACP-like"/>
    <property type="match status" value="1"/>
</dbReference>
<dbReference type="Pfam" id="PF00550">
    <property type="entry name" value="PP-binding"/>
    <property type="match status" value="1"/>
</dbReference>
<keyword evidence="1" id="KW-0596">Phosphopantetheine</keyword>
<evidence type="ECO:0000313" key="7">
    <source>
        <dbReference type="Proteomes" id="UP000604046"/>
    </source>
</evidence>